<dbReference type="OrthoDB" id="10230551at2759"/>
<protein>
    <submittedName>
        <fullName evidence="3">Uncharacterized protein</fullName>
    </submittedName>
</protein>
<feature type="compositionally biased region" description="Acidic residues" evidence="1">
    <location>
        <begin position="133"/>
        <end position="143"/>
    </location>
</feature>
<feature type="signal peptide" evidence="2">
    <location>
        <begin position="1"/>
        <end position="28"/>
    </location>
</feature>
<proteinExistence type="predicted"/>
<evidence type="ECO:0000256" key="1">
    <source>
        <dbReference type="SAM" id="MobiDB-lite"/>
    </source>
</evidence>
<evidence type="ECO:0000256" key="2">
    <source>
        <dbReference type="SAM" id="SignalP"/>
    </source>
</evidence>
<keyword evidence="2" id="KW-0732">Signal</keyword>
<reference evidence="3 4" key="1">
    <citation type="journal article" date="2016" name="Nat. Commun.">
        <title>Extremotolerant tardigrade genome and improved radiotolerance of human cultured cells by tardigrade-unique protein.</title>
        <authorList>
            <person name="Hashimoto T."/>
            <person name="Horikawa D.D."/>
            <person name="Saito Y."/>
            <person name="Kuwahara H."/>
            <person name="Kozuka-Hata H."/>
            <person name="Shin-I T."/>
            <person name="Minakuchi Y."/>
            <person name="Ohishi K."/>
            <person name="Motoyama A."/>
            <person name="Aizu T."/>
            <person name="Enomoto A."/>
            <person name="Kondo K."/>
            <person name="Tanaka S."/>
            <person name="Hara Y."/>
            <person name="Koshikawa S."/>
            <person name="Sagara H."/>
            <person name="Miura T."/>
            <person name="Yokobori S."/>
            <person name="Miyagawa K."/>
            <person name="Suzuki Y."/>
            <person name="Kubo T."/>
            <person name="Oyama M."/>
            <person name="Kohara Y."/>
            <person name="Fujiyama A."/>
            <person name="Arakawa K."/>
            <person name="Katayama T."/>
            <person name="Toyoda A."/>
            <person name="Kunieda T."/>
        </authorList>
    </citation>
    <scope>NUCLEOTIDE SEQUENCE [LARGE SCALE GENOMIC DNA]</scope>
    <source>
        <strain evidence="3 4">YOKOZUNA-1</strain>
    </source>
</reference>
<accession>A0A1D1V6D4</accession>
<feature type="compositionally biased region" description="Polar residues" evidence="1">
    <location>
        <begin position="104"/>
        <end position="118"/>
    </location>
</feature>
<comment type="caution">
    <text evidence="3">The sequence shown here is derived from an EMBL/GenBank/DDBJ whole genome shotgun (WGS) entry which is preliminary data.</text>
</comment>
<evidence type="ECO:0000313" key="4">
    <source>
        <dbReference type="Proteomes" id="UP000186922"/>
    </source>
</evidence>
<dbReference type="Proteomes" id="UP000186922">
    <property type="component" value="Unassembled WGS sequence"/>
</dbReference>
<dbReference type="EMBL" id="BDGG01000002">
    <property type="protein sequence ID" value="GAU94088.1"/>
    <property type="molecule type" value="Genomic_DNA"/>
</dbReference>
<feature type="compositionally biased region" description="Polar residues" evidence="1">
    <location>
        <begin position="173"/>
        <end position="193"/>
    </location>
</feature>
<evidence type="ECO:0000313" key="3">
    <source>
        <dbReference type="EMBL" id="GAU94088.1"/>
    </source>
</evidence>
<sequence length="529" mass="56471">MRSFIMFVDYIAVARFSLCIFQWSLVNADADFTGPPKPNHGPPNIPSWFIVPHRVAGFPIYMPQPPVFAAGSSSDYVNSWGDYRWNNFYDQSVIDEPANDPLYGSSSGSQDDIGFNTSPTDPPDTTDAATDAPAEEAATEADATEAPAGGATEAPAAEGTTAARPAREFRHPPSTSLVPSSQSKNGSSLPSSPTELLQMLFDAIVSTTTQKPKARAKLAEVSVKNSSGPKFKTEGKFARSRLSAPFLLQITTPKRSRITTRKSANASSTKLPQLSVSLQNLFGTSVVGKIASRNTVDRPVREFPQTGRNDTISTFPQTGERVFGENVSGPGNSSKPGKVVWDIFQVAVARVPSPDDAGYIISPGVPVFRSLLRPNLPQPNISQGAPQFGDVSQSHDRGNILQLSLNKSESVPSGGPRTAAALPVLLSPVINYLARQTTPQSRLTDSTVTPMLVTLSTMRAGANAVVAVDPEMPLAMRRRGLCSVINGDKRRLGICVKNSTVQDDCDGMVIKVSSHCSEAGSVCCFEVDA</sequence>
<gene>
    <name evidence="3" type="primary">RvY_05922</name>
    <name evidence="3" type="synonym">RvY_05922.1</name>
    <name evidence="3" type="ORF">RvY_05922-1</name>
</gene>
<dbReference type="AlphaFoldDB" id="A0A1D1V6D4"/>
<feature type="compositionally biased region" description="Low complexity" evidence="1">
    <location>
        <begin position="123"/>
        <end position="132"/>
    </location>
</feature>
<feature type="region of interest" description="Disordered" evidence="1">
    <location>
        <begin position="96"/>
        <end position="193"/>
    </location>
</feature>
<organism evidence="3 4">
    <name type="scientific">Ramazzottius varieornatus</name>
    <name type="common">Water bear</name>
    <name type="synonym">Tardigrade</name>
    <dbReference type="NCBI Taxonomy" id="947166"/>
    <lineage>
        <taxon>Eukaryota</taxon>
        <taxon>Metazoa</taxon>
        <taxon>Ecdysozoa</taxon>
        <taxon>Tardigrada</taxon>
        <taxon>Eutardigrada</taxon>
        <taxon>Parachela</taxon>
        <taxon>Hypsibioidea</taxon>
        <taxon>Ramazzottiidae</taxon>
        <taxon>Ramazzottius</taxon>
    </lineage>
</organism>
<feature type="compositionally biased region" description="Low complexity" evidence="1">
    <location>
        <begin position="144"/>
        <end position="164"/>
    </location>
</feature>
<feature type="chain" id="PRO_5008898088" evidence="2">
    <location>
        <begin position="29"/>
        <end position="529"/>
    </location>
</feature>
<keyword evidence="4" id="KW-1185">Reference proteome</keyword>
<name>A0A1D1V6D4_RAMVA</name>